<sequence length="1122" mass="127786">MPRLGCRLNDKKNGRNRNGETRLPDKLIQALKTLRPSVLSHVSHFLLPFKKQGSNYIDAADDVIYYSNSEQYRNRRSQRLSISFATHVSSPRSTLPLQPNTESVNTFEQIRQLYKSVPNLSTTYKENPREANSAVYHANSLCRKNMCYESARNAVHNSSPYLDTTASPTDSGYRSAPRMPSHSLSTLLLHRRSDYSSSQKAMCHQRREHITERVHEPTIVFANCSSVERSSPLQISHYSTCSTTSSRPFIQNYDFECLSREFVFTSPKDTGNNPLSKSFITINEKIKKFDLSEGEIMEVFRRGRCKEHCQIINRQAVLKLKKYLENALYALVDEIRRLSLQFIKCRVLDIKTAVKVLFNGSVAESCTKAGIQATSIYALSGSGALKTSMQRRAGLCFNLGHFYKWMIESQISEIILDEAAVFLCAVLECLLEEIILACVESKSYEGNVTTDALNKMLDCENNIRKFLAENKERIILEGEVDFTTTNHQRCSNKLSRLSTNNESQLIKLLQMKGIERNNIENLEIDLPASYNSSTLNEWIRISEAYAAHHASDTVDEDDVRQAARILLNIDCPPRFLDFRSSKISLEGSVKSQHKLTQEIAFQLLRVNSEETISMALDFLGPARLRNLDSFGLTALSEAILIDNNRAANAIISATPDLNTPVPNEQNVKNSSALSMDFAGWTSLTWAIAQRNYPLTVRLIDACAQVENNSMTKETPLQVAAILGDADIVRKLLKCHANPFRTTINYDSMKCNYRHMGSPSAVALAAAYNHRNILRMMLSAGANYKCSEENLSLKDFLNQNEMAFDKNKASFNLQSNMHSFLDIFNKEQKQALNEAMYYAAETWHIDIAMDLRKIGVAWNLHTWTTCLQAACVQLSRNYKLLLLNDFNFRLADDLMHDDIRETATLLFDIIRSECPSATKELRQTAAIISSFYRRICAGQITTIMKSDNLESQGNNNHKSMIDPSYVNNPDLSDITFLVANKVFYGHRIVLTNTSNIFRKLLDNNSNQIHLDNISYETFHLVMMYLYSGGQLEVMDEYSLSRQLELVQAALRFGLNTLKCERYDLDELKNECSTYIFKYMSSVLEDKRIRILLQHRDGQTDYCAELLNIFLESYQNHGRKTTNY</sequence>
<dbReference type="PROSITE" id="PS50097">
    <property type="entry name" value="BTB"/>
    <property type="match status" value="1"/>
</dbReference>
<dbReference type="Proteomes" id="UP000746747">
    <property type="component" value="Unassembled WGS sequence"/>
</dbReference>
<dbReference type="SUPFAM" id="SSF54695">
    <property type="entry name" value="POZ domain"/>
    <property type="match status" value="1"/>
</dbReference>
<dbReference type="InterPro" id="IPR000210">
    <property type="entry name" value="BTB/POZ_dom"/>
</dbReference>
<feature type="compositionally biased region" description="Polar residues" evidence="3">
    <location>
        <begin position="159"/>
        <end position="172"/>
    </location>
</feature>
<comment type="caution">
    <text evidence="5">The sequence shown here is derived from an EMBL/GenBank/DDBJ whole genome shotgun (WGS) entry which is preliminary data.</text>
</comment>
<feature type="domain" description="BTB" evidence="4">
    <location>
        <begin position="971"/>
        <end position="1027"/>
    </location>
</feature>
<dbReference type="InterPro" id="IPR002110">
    <property type="entry name" value="Ankyrin_rpt"/>
</dbReference>
<dbReference type="Pfam" id="PF26281">
    <property type="entry name" value="Histone_ABTB"/>
    <property type="match status" value="1"/>
</dbReference>
<dbReference type="SMART" id="SM00248">
    <property type="entry name" value="ANK"/>
    <property type="match status" value="4"/>
</dbReference>
<dbReference type="InterPro" id="IPR011333">
    <property type="entry name" value="SKP1/BTB/POZ_sf"/>
</dbReference>
<dbReference type="InterPro" id="IPR009072">
    <property type="entry name" value="Histone-fold"/>
</dbReference>
<evidence type="ECO:0000313" key="5">
    <source>
        <dbReference type="EMBL" id="CAG9534407.1"/>
    </source>
</evidence>
<protein>
    <recommendedName>
        <fullName evidence="4">BTB domain-containing protein</fullName>
    </recommendedName>
</protein>
<gene>
    <name evidence="5" type="ORF">CJOHNSTONI_LOCUS4549</name>
</gene>
<proteinExistence type="predicted"/>
<dbReference type="Gene3D" id="3.30.710.10">
    <property type="entry name" value="Potassium Channel Kv1.1, Chain A"/>
    <property type="match status" value="1"/>
</dbReference>
<evidence type="ECO:0000256" key="1">
    <source>
        <dbReference type="ARBA" id="ARBA00022737"/>
    </source>
</evidence>
<feature type="region of interest" description="Disordered" evidence="3">
    <location>
        <begin position="1"/>
        <end position="20"/>
    </location>
</feature>
<dbReference type="InterPro" id="IPR059008">
    <property type="entry name" value="ABTB2/3_histone"/>
</dbReference>
<accession>A0A8J2QA00</accession>
<reference evidence="5" key="1">
    <citation type="submission" date="2021-09" db="EMBL/GenBank/DDBJ databases">
        <authorList>
            <consortium name="Pathogen Informatics"/>
        </authorList>
    </citation>
    <scope>NUCLEOTIDE SEQUENCE</scope>
</reference>
<organism evidence="5 6">
    <name type="scientific">Cercopithifilaria johnstoni</name>
    <dbReference type="NCBI Taxonomy" id="2874296"/>
    <lineage>
        <taxon>Eukaryota</taxon>
        <taxon>Metazoa</taxon>
        <taxon>Ecdysozoa</taxon>
        <taxon>Nematoda</taxon>
        <taxon>Chromadorea</taxon>
        <taxon>Rhabditida</taxon>
        <taxon>Spirurina</taxon>
        <taxon>Spiruromorpha</taxon>
        <taxon>Filarioidea</taxon>
        <taxon>Onchocercidae</taxon>
        <taxon>Cercopithifilaria</taxon>
    </lineage>
</organism>
<keyword evidence="6" id="KW-1185">Reference proteome</keyword>
<keyword evidence="1" id="KW-0677">Repeat</keyword>
<dbReference type="Gene3D" id="1.10.20.10">
    <property type="entry name" value="Histone, subunit A"/>
    <property type="match status" value="1"/>
</dbReference>
<feature type="compositionally biased region" description="Basic and acidic residues" evidence="3">
    <location>
        <begin position="8"/>
        <end position="20"/>
    </location>
</feature>
<dbReference type="InterPro" id="IPR036770">
    <property type="entry name" value="Ankyrin_rpt-contain_sf"/>
</dbReference>
<evidence type="ECO:0000256" key="2">
    <source>
        <dbReference type="ARBA" id="ARBA00023043"/>
    </source>
</evidence>
<dbReference type="AlphaFoldDB" id="A0A8J2QA00"/>
<evidence type="ECO:0000313" key="6">
    <source>
        <dbReference type="Proteomes" id="UP000746747"/>
    </source>
</evidence>
<dbReference type="SUPFAM" id="SSF47113">
    <property type="entry name" value="Histone-fold"/>
    <property type="match status" value="1"/>
</dbReference>
<keyword evidence="2" id="KW-0040">ANK repeat</keyword>
<dbReference type="SMART" id="SM00225">
    <property type="entry name" value="BTB"/>
    <property type="match status" value="1"/>
</dbReference>
<dbReference type="OrthoDB" id="2316821at2759"/>
<dbReference type="PANTHER" id="PTHR46071">
    <property type="entry name" value="ANKYRIN REPEAT AND BTB/POZ DOMAIN-CONTAINING"/>
    <property type="match status" value="1"/>
</dbReference>
<dbReference type="PANTHER" id="PTHR46071:SF2">
    <property type="entry name" value="ANKYRIN REPEAT AND BTB_POZ DOMAIN-CONTAINING PROTEIN 2-LIKE PROTEIN"/>
    <property type="match status" value="1"/>
</dbReference>
<dbReference type="Pfam" id="PF00651">
    <property type="entry name" value="BTB"/>
    <property type="match status" value="1"/>
</dbReference>
<dbReference type="SUPFAM" id="SSF48403">
    <property type="entry name" value="Ankyrin repeat"/>
    <property type="match status" value="1"/>
</dbReference>
<dbReference type="GO" id="GO:0046982">
    <property type="term" value="F:protein heterodimerization activity"/>
    <property type="evidence" value="ECO:0007669"/>
    <property type="project" value="InterPro"/>
</dbReference>
<name>A0A8J2QA00_9BILA</name>
<dbReference type="Pfam" id="PF12796">
    <property type="entry name" value="Ank_2"/>
    <property type="match status" value="1"/>
</dbReference>
<feature type="region of interest" description="Disordered" evidence="3">
    <location>
        <begin position="159"/>
        <end position="180"/>
    </location>
</feature>
<dbReference type="InterPro" id="IPR052089">
    <property type="entry name" value="Ankyrin-BTB/POZ_domain"/>
</dbReference>
<evidence type="ECO:0000259" key="4">
    <source>
        <dbReference type="PROSITE" id="PS50097"/>
    </source>
</evidence>
<dbReference type="EMBL" id="CAKAEH010001307">
    <property type="protein sequence ID" value="CAG9534407.1"/>
    <property type="molecule type" value="Genomic_DNA"/>
</dbReference>
<dbReference type="Gene3D" id="1.25.40.20">
    <property type="entry name" value="Ankyrin repeat-containing domain"/>
    <property type="match status" value="1"/>
</dbReference>
<evidence type="ECO:0000256" key="3">
    <source>
        <dbReference type="SAM" id="MobiDB-lite"/>
    </source>
</evidence>